<dbReference type="EMBL" id="BLXT01004129">
    <property type="protein sequence ID" value="GFO09863.1"/>
    <property type="molecule type" value="Genomic_DNA"/>
</dbReference>
<organism evidence="2 3">
    <name type="scientific">Plakobranchus ocellatus</name>
    <dbReference type="NCBI Taxonomy" id="259542"/>
    <lineage>
        <taxon>Eukaryota</taxon>
        <taxon>Metazoa</taxon>
        <taxon>Spiralia</taxon>
        <taxon>Lophotrochozoa</taxon>
        <taxon>Mollusca</taxon>
        <taxon>Gastropoda</taxon>
        <taxon>Heterobranchia</taxon>
        <taxon>Euthyneura</taxon>
        <taxon>Panpulmonata</taxon>
        <taxon>Sacoglossa</taxon>
        <taxon>Placobranchoidea</taxon>
        <taxon>Plakobranchidae</taxon>
        <taxon>Plakobranchus</taxon>
    </lineage>
</organism>
<evidence type="ECO:0000259" key="1">
    <source>
        <dbReference type="PROSITE" id="PS51390"/>
    </source>
</evidence>
<gene>
    <name evidence="2" type="ORF">PoB_003636800</name>
</gene>
<dbReference type="InterPro" id="IPR036645">
    <property type="entry name" value="Elafin-like_sf"/>
</dbReference>
<reference evidence="2 3" key="1">
    <citation type="journal article" date="2021" name="Elife">
        <title>Chloroplast acquisition without the gene transfer in kleptoplastic sea slugs, Plakobranchus ocellatus.</title>
        <authorList>
            <person name="Maeda T."/>
            <person name="Takahashi S."/>
            <person name="Yoshida T."/>
            <person name="Shimamura S."/>
            <person name="Takaki Y."/>
            <person name="Nagai Y."/>
            <person name="Toyoda A."/>
            <person name="Suzuki Y."/>
            <person name="Arimoto A."/>
            <person name="Ishii H."/>
            <person name="Satoh N."/>
            <person name="Nishiyama T."/>
            <person name="Hasebe M."/>
            <person name="Maruyama T."/>
            <person name="Minagawa J."/>
            <person name="Obokata J."/>
            <person name="Shigenobu S."/>
        </authorList>
    </citation>
    <scope>NUCLEOTIDE SEQUENCE [LARGE SCALE GENOMIC DNA]</scope>
</reference>
<dbReference type="PRINTS" id="PR00003">
    <property type="entry name" value="4DISULPHCORE"/>
</dbReference>
<dbReference type="AlphaFoldDB" id="A0AAV4AR79"/>
<sequence>MNIHREELLDGEGNPPEDLQFEGICLIGYPVVVESIGEFKNTFCGPNLNCPNQTYCNTRLLDTYSTCCLSDPENPVKPGNCTASQRGSDTYCLIACNNDGDCTGNKKCCQKGCSRECILPP</sequence>
<comment type="caution">
    <text evidence="2">The sequence shown here is derived from an EMBL/GenBank/DDBJ whole genome shotgun (WGS) entry which is preliminary data.</text>
</comment>
<dbReference type="SUPFAM" id="SSF57256">
    <property type="entry name" value="Elafin-like"/>
    <property type="match status" value="1"/>
</dbReference>
<accession>A0AAV4AR79</accession>
<keyword evidence="3" id="KW-1185">Reference proteome</keyword>
<proteinExistence type="predicted"/>
<dbReference type="Gene3D" id="4.10.75.10">
    <property type="entry name" value="Elafin-like"/>
    <property type="match status" value="1"/>
</dbReference>
<feature type="domain" description="WAP" evidence="1">
    <location>
        <begin position="74"/>
        <end position="121"/>
    </location>
</feature>
<dbReference type="InterPro" id="IPR008197">
    <property type="entry name" value="WAP_dom"/>
</dbReference>
<dbReference type="GO" id="GO:0030414">
    <property type="term" value="F:peptidase inhibitor activity"/>
    <property type="evidence" value="ECO:0007669"/>
    <property type="project" value="InterPro"/>
</dbReference>
<dbReference type="Proteomes" id="UP000735302">
    <property type="component" value="Unassembled WGS sequence"/>
</dbReference>
<dbReference type="PROSITE" id="PS51390">
    <property type="entry name" value="WAP"/>
    <property type="match status" value="1"/>
</dbReference>
<evidence type="ECO:0000313" key="3">
    <source>
        <dbReference type="Proteomes" id="UP000735302"/>
    </source>
</evidence>
<name>A0AAV4AR79_9GAST</name>
<protein>
    <submittedName>
        <fullName evidence="2">Anosmin-1</fullName>
    </submittedName>
</protein>
<dbReference type="Pfam" id="PF00095">
    <property type="entry name" value="WAP"/>
    <property type="match status" value="1"/>
</dbReference>
<dbReference type="SMART" id="SM00217">
    <property type="entry name" value="WAP"/>
    <property type="match status" value="1"/>
</dbReference>
<evidence type="ECO:0000313" key="2">
    <source>
        <dbReference type="EMBL" id="GFO09863.1"/>
    </source>
</evidence>
<dbReference type="GO" id="GO:0005576">
    <property type="term" value="C:extracellular region"/>
    <property type="evidence" value="ECO:0007669"/>
    <property type="project" value="InterPro"/>
</dbReference>